<dbReference type="SUPFAM" id="SSF53335">
    <property type="entry name" value="S-adenosyl-L-methionine-dependent methyltransferases"/>
    <property type="match status" value="1"/>
</dbReference>
<dbReference type="Gene3D" id="3.40.50.150">
    <property type="entry name" value="Vaccinia Virus protein VP39"/>
    <property type="match status" value="1"/>
</dbReference>
<dbReference type="InterPro" id="IPR029063">
    <property type="entry name" value="SAM-dependent_MTases_sf"/>
</dbReference>
<dbReference type="AlphaFoldDB" id="A0AAN7Z4Q3"/>
<dbReference type="InterPro" id="IPR030384">
    <property type="entry name" value="MeTrfase_SMT"/>
</dbReference>
<comment type="caution">
    <text evidence="13">The sequence shown here is derived from an EMBL/GenBank/DDBJ whole genome shotgun (WGS) entry which is preliminary data.</text>
</comment>
<keyword evidence="5 11" id="KW-0756">Sterol biosynthesis</keyword>
<keyword evidence="3 10" id="KW-0949">S-adenosyl-L-methionine</keyword>
<dbReference type="InterPro" id="IPR050447">
    <property type="entry name" value="Erg6_SMT_methyltransf"/>
</dbReference>
<keyword evidence="7 11" id="KW-0753">Steroid metabolism</keyword>
<dbReference type="GO" id="GO:0032259">
    <property type="term" value="P:methylation"/>
    <property type="evidence" value="ECO:0007669"/>
    <property type="project" value="UniProtKB-KW"/>
</dbReference>
<protein>
    <recommendedName>
        <fullName evidence="11">Sterol 24-C-methyltransferase</fullName>
        <ecNumber evidence="11">2.1.1.-</ecNumber>
    </recommendedName>
    <alternativeName>
        <fullName evidence="11">Delta(24)-sterol C-methyltransferase</fullName>
    </alternativeName>
</protein>
<sequence length="294" mass="32981">MPNLYEYGWGQSFHFCRYSIGESFYQAIARHEHYLAHQIGIKEGMKVLDVGCGVGGPAREIAKFTGAHITGLNNNDYQIQRATHYAKKEGLSGQLAFVKGDFMQMDFPDNSFDAVYAIEATVHAPKLAGVYSEIFRVLKPGGIFGVYEWLMTDDYDNDNIEHRKIRLGIEQGDGIANMVKISEGLEAMKIAGFGLLHHEDLADRPDPIPWYWPLAGRWKYMQSVFDCFTIARMTWWGRFLAHNFAGLLETAKLAPAGTKKTAESLGEAADCLVAGAEKHLFTPMYLMVGKKPEQ</sequence>
<dbReference type="Pfam" id="PF08241">
    <property type="entry name" value="Methyltransf_11"/>
    <property type="match status" value="1"/>
</dbReference>
<evidence type="ECO:0000256" key="3">
    <source>
        <dbReference type="ARBA" id="ARBA00022691"/>
    </source>
</evidence>
<dbReference type="Pfam" id="PF08498">
    <property type="entry name" value="Sterol_MT_C"/>
    <property type="match status" value="1"/>
</dbReference>
<keyword evidence="1 10" id="KW-0489">Methyltransferase</keyword>
<keyword evidence="14" id="KW-1185">Reference proteome</keyword>
<dbReference type="InterPro" id="IPR013705">
    <property type="entry name" value="Sterol_MeTrfase_C"/>
</dbReference>
<evidence type="ECO:0000256" key="1">
    <source>
        <dbReference type="ARBA" id="ARBA00022603"/>
    </source>
</evidence>
<dbReference type="GO" id="GO:0003838">
    <property type="term" value="F:sterol 24-C-methyltransferase activity"/>
    <property type="evidence" value="ECO:0007669"/>
    <property type="project" value="TreeGrafter"/>
</dbReference>
<gene>
    <name evidence="13" type="ORF">RRF57_002708</name>
</gene>
<evidence type="ECO:0000259" key="12">
    <source>
        <dbReference type="PROSITE" id="PS51685"/>
    </source>
</evidence>
<feature type="domain" description="SAM-dependent methyltransferase Erg6/SMT-type" evidence="12">
    <location>
        <begin position="1"/>
        <end position="292"/>
    </location>
</feature>
<evidence type="ECO:0000256" key="5">
    <source>
        <dbReference type="ARBA" id="ARBA00023011"/>
    </source>
</evidence>
<keyword evidence="11" id="KW-0444">Lipid biosynthesis</keyword>
<evidence type="ECO:0000313" key="14">
    <source>
        <dbReference type="Proteomes" id="UP001305414"/>
    </source>
</evidence>
<accession>A0AAN7Z4Q3</accession>
<reference evidence="13 14" key="1">
    <citation type="submission" date="2023-10" db="EMBL/GenBank/DDBJ databases">
        <title>Draft genome sequence of Xylaria bambusicola isolate GMP-LS, the root and basal stem rot pathogen of sugarcane in Indonesia.</title>
        <authorList>
            <person name="Selvaraj P."/>
            <person name="Muralishankar V."/>
            <person name="Muruganantham S."/>
            <person name="Sp S."/>
            <person name="Haryani S."/>
            <person name="Lau K.J.X."/>
            <person name="Naqvi N.I."/>
        </authorList>
    </citation>
    <scope>NUCLEOTIDE SEQUENCE [LARGE SCALE GENOMIC DNA]</scope>
    <source>
        <strain evidence="13">GMP-LS</strain>
    </source>
</reference>
<keyword evidence="6 11" id="KW-1207">Sterol metabolism</keyword>
<evidence type="ECO:0000256" key="6">
    <source>
        <dbReference type="ARBA" id="ARBA00023166"/>
    </source>
</evidence>
<proteinExistence type="inferred from homology"/>
<evidence type="ECO:0000256" key="4">
    <source>
        <dbReference type="ARBA" id="ARBA00022955"/>
    </source>
</evidence>
<name>A0AAN7Z4Q3_9PEZI</name>
<dbReference type="EMBL" id="JAWHQM010000004">
    <property type="protein sequence ID" value="KAK5626993.1"/>
    <property type="molecule type" value="Genomic_DNA"/>
</dbReference>
<evidence type="ECO:0000256" key="7">
    <source>
        <dbReference type="ARBA" id="ARBA00023221"/>
    </source>
</evidence>
<dbReference type="GO" id="GO:0006696">
    <property type="term" value="P:ergosterol biosynthetic process"/>
    <property type="evidence" value="ECO:0007669"/>
    <property type="project" value="TreeGrafter"/>
</dbReference>
<evidence type="ECO:0000256" key="8">
    <source>
        <dbReference type="ARBA" id="ARBA00029435"/>
    </source>
</evidence>
<dbReference type="PANTHER" id="PTHR44068">
    <property type="entry name" value="ZGC:194242"/>
    <property type="match status" value="1"/>
</dbReference>
<evidence type="ECO:0000256" key="2">
    <source>
        <dbReference type="ARBA" id="ARBA00022679"/>
    </source>
</evidence>
<evidence type="ECO:0000313" key="13">
    <source>
        <dbReference type="EMBL" id="KAK5626993.1"/>
    </source>
</evidence>
<keyword evidence="11" id="KW-0443">Lipid metabolism</keyword>
<comment type="function">
    <text evidence="11">Catalyzes the transfer of methyl groups from S-adenosyl-methionine to the C-24 of sterols.</text>
</comment>
<dbReference type="Proteomes" id="UP001305414">
    <property type="component" value="Unassembled WGS sequence"/>
</dbReference>
<evidence type="ECO:0000256" key="11">
    <source>
        <dbReference type="RuleBase" id="RU362025"/>
    </source>
</evidence>
<dbReference type="CDD" id="cd02440">
    <property type="entry name" value="AdoMet_MTases"/>
    <property type="match status" value="1"/>
</dbReference>
<dbReference type="GO" id="GO:0005783">
    <property type="term" value="C:endoplasmic reticulum"/>
    <property type="evidence" value="ECO:0007669"/>
    <property type="project" value="TreeGrafter"/>
</dbReference>
<organism evidence="13 14">
    <name type="scientific">Xylaria bambusicola</name>
    <dbReference type="NCBI Taxonomy" id="326684"/>
    <lineage>
        <taxon>Eukaryota</taxon>
        <taxon>Fungi</taxon>
        <taxon>Dikarya</taxon>
        <taxon>Ascomycota</taxon>
        <taxon>Pezizomycotina</taxon>
        <taxon>Sordariomycetes</taxon>
        <taxon>Xylariomycetidae</taxon>
        <taxon>Xylariales</taxon>
        <taxon>Xylariaceae</taxon>
        <taxon>Xylaria</taxon>
    </lineage>
</organism>
<dbReference type="PANTHER" id="PTHR44068:SF1">
    <property type="entry name" value="HYPOTHETICAL LOC100005854"/>
    <property type="match status" value="1"/>
</dbReference>
<comment type="similarity">
    <text evidence="9 10 11">Belongs to the class I-like SAM-binding methyltransferase superfamily. Erg6/SMT family.</text>
</comment>
<comment type="pathway">
    <text evidence="8">Steroid metabolism; ergosterol biosynthesis.</text>
</comment>
<dbReference type="InterPro" id="IPR013216">
    <property type="entry name" value="Methyltransf_11"/>
</dbReference>
<dbReference type="EC" id="2.1.1.-" evidence="11"/>
<keyword evidence="2 10" id="KW-0808">Transferase</keyword>
<evidence type="ECO:0000256" key="9">
    <source>
        <dbReference type="ARBA" id="ARBA00038188"/>
    </source>
</evidence>
<evidence type="ECO:0000256" key="10">
    <source>
        <dbReference type="PROSITE-ProRule" id="PRU01022"/>
    </source>
</evidence>
<dbReference type="PROSITE" id="PS51685">
    <property type="entry name" value="SAM_MT_ERG6_SMT"/>
    <property type="match status" value="1"/>
</dbReference>
<keyword evidence="4 11" id="KW-0752">Steroid biosynthesis</keyword>